<dbReference type="InParanoid" id="B0W2Y2"/>
<dbReference type="SUPFAM" id="SSF54695">
    <property type="entry name" value="POZ domain"/>
    <property type="match status" value="1"/>
</dbReference>
<dbReference type="HOGENOM" id="CLU_1039187_0_0_1"/>
<evidence type="ECO:0000313" key="4">
    <source>
        <dbReference type="Proteomes" id="UP000002320"/>
    </source>
</evidence>
<dbReference type="OrthoDB" id="75950at2759"/>
<keyword evidence="4" id="KW-1185">Reference proteome</keyword>
<dbReference type="AlphaFoldDB" id="B0W2Y2"/>
<dbReference type="Gene3D" id="3.30.710.10">
    <property type="entry name" value="Potassium Channel Kv1.1, Chain A"/>
    <property type="match status" value="1"/>
</dbReference>
<accession>B0W2Y2</accession>
<evidence type="ECO:0000313" key="3">
    <source>
        <dbReference type="EnsemblMetazoa" id="CPIJ001582-PA"/>
    </source>
</evidence>
<dbReference type="VEuPathDB" id="VectorBase:CQUJHB000297"/>
<reference evidence="3" key="2">
    <citation type="submission" date="2021-02" db="UniProtKB">
        <authorList>
            <consortium name="EnsemblMetazoa"/>
        </authorList>
    </citation>
    <scope>IDENTIFICATION</scope>
    <source>
        <strain evidence="3">JHB</strain>
    </source>
</reference>
<organism>
    <name type="scientific">Culex quinquefasciatus</name>
    <name type="common">Southern house mosquito</name>
    <name type="synonym">Culex pungens</name>
    <dbReference type="NCBI Taxonomy" id="7176"/>
    <lineage>
        <taxon>Eukaryota</taxon>
        <taxon>Metazoa</taxon>
        <taxon>Ecdysozoa</taxon>
        <taxon>Arthropoda</taxon>
        <taxon>Hexapoda</taxon>
        <taxon>Insecta</taxon>
        <taxon>Pterygota</taxon>
        <taxon>Neoptera</taxon>
        <taxon>Endopterygota</taxon>
        <taxon>Diptera</taxon>
        <taxon>Nematocera</taxon>
        <taxon>Culicoidea</taxon>
        <taxon>Culicidae</taxon>
        <taxon>Culicinae</taxon>
        <taxon>Culicini</taxon>
        <taxon>Culex</taxon>
        <taxon>Culex</taxon>
    </lineage>
</organism>
<dbReference type="PROSITE" id="PS50097">
    <property type="entry name" value="BTB"/>
    <property type="match status" value="1"/>
</dbReference>
<proteinExistence type="predicted"/>
<dbReference type="KEGG" id="cqu:CpipJ_CPIJ001582"/>
<dbReference type="VEuPathDB" id="VectorBase:CPIJ001582"/>
<protein>
    <recommendedName>
        <fullName evidence="1">BTB domain-containing protein</fullName>
    </recommendedName>
</protein>
<reference evidence="2" key="1">
    <citation type="submission" date="2007-03" db="EMBL/GenBank/DDBJ databases">
        <title>Annotation of Culex pipiens quinquefasciatus.</title>
        <authorList>
            <consortium name="The Broad Institute Genome Sequencing Platform"/>
            <person name="Atkinson P.W."/>
            <person name="Hemingway J."/>
            <person name="Christensen B.M."/>
            <person name="Higgs S."/>
            <person name="Kodira C."/>
            <person name="Hannick L."/>
            <person name="Megy K."/>
            <person name="O'Leary S."/>
            <person name="Pearson M."/>
            <person name="Haas B.J."/>
            <person name="Mauceli E."/>
            <person name="Wortman J.R."/>
            <person name="Lee N.H."/>
            <person name="Guigo R."/>
            <person name="Stanke M."/>
            <person name="Alvarado L."/>
            <person name="Amedeo P."/>
            <person name="Antoine C.H."/>
            <person name="Arensburger P."/>
            <person name="Bidwell S.L."/>
            <person name="Crawford M."/>
            <person name="Camaro F."/>
            <person name="Devon K."/>
            <person name="Engels R."/>
            <person name="Hammond M."/>
            <person name="Howarth C."/>
            <person name="Koehrsen M."/>
            <person name="Lawson D."/>
            <person name="Montgomery P."/>
            <person name="Nene V."/>
            <person name="Nusbaum C."/>
            <person name="Puiu D."/>
            <person name="Romero-Severson J."/>
            <person name="Severson D.W."/>
            <person name="Shumway M."/>
            <person name="Sisk P."/>
            <person name="Stolte C."/>
            <person name="Zeng Q."/>
            <person name="Eisenstadt E."/>
            <person name="Fraser-Liggett C."/>
            <person name="Strausberg R."/>
            <person name="Galagan J."/>
            <person name="Birren B."/>
            <person name="Collins F.H."/>
        </authorList>
    </citation>
    <scope>NUCLEOTIDE SEQUENCE [LARGE SCALE GENOMIC DNA]</scope>
    <source>
        <strain evidence="2">JHB</strain>
    </source>
</reference>
<dbReference type="InterPro" id="IPR011333">
    <property type="entry name" value="SKP1/BTB/POZ_sf"/>
</dbReference>
<gene>
    <name evidence="3" type="primary">6032473</name>
    <name evidence="2" type="ORF">CpipJ_CPIJ001582</name>
</gene>
<dbReference type="CDD" id="cd18186">
    <property type="entry name" value="BTB_POZ_ZBTB_KLHL-like"/>
    <property type="match status" value="1"/>
</dbReference>
<dbReference type="Proteomes" id="UP000002320">
    <property type="component" value="Unassembled WGS sequence"/>
</dbReference>
<sequence>MINGYRGFAEYAKDLFNEPALADVVILLDNDHQDQENGTESTRTFHGHRVVLATMSNHFQTLLGETEKREIHLKDVPYSTFELCVRFVYCGWDDRLANCGLKMDGFLEASLATVQKIIAVKVMSCSKGELHEVMTRWVTANKNGLCTKKLKAAASIPAAKSPQESLDTSRECSFSSEMVFHLCLNLFGVTLAFKSIEKVRSELIVSRKVRIDCDFTLPPQQVGNTLIRNIFFLQADQGLSQQYSERHRKVDRFRRRSAANGVPFWYCQ</sequence>
<dbReference type="Pfam" id="PF00651">
    <property type="entry name" value="BTB"/>
    <property type="match status" value="1"/>
</dbReference>
<feature type="domain" description="BTB" evidence="1">
    <location>
        <begin position="22"/>
        <end position="91"/>
    </location>
</feature>
<evidence type="ECO:0000313" key="2">
    <source>
        <dbReference type="EMBL" id="EDS30341.1"/>
    </source>
</evidence>
<evidence type="ECO:0000259" key="1">
    <source>
        <dbReference type="PROSITE" id="PS50097"/>
    </source>
</evidence>
<name>B0W2Y2_CULQU</name>
<dbReference type="EnsemblMetazoa" id="CPIJ001582-RA">
    <property type="protein sequence ID" value="CPIJ001582-PA"/>
    <property type="gene ID" value="CPIJ001582"/>
</dbReference>
<dbReference type="InterPro" id="IPR000210">
    <property type="entry name" value="BTB/POZ_dom"/>
</dbReference>
<dbReference type="EMBL" id="DS231829">
    <property type="protein sequence ID" value="EDS30341.1"/>
    <property type="molecule type" value="Genomic_DNA"/>
</dbReference>
<dbReference type="STRING" id="7176.B0W2Y2"/>
<dbReference type="SMART" id="SM00225">
    <property type="entry name" value="BTB"/>
    <property type="match status" value="1"/>
</dbReference>